<dbReference type="Proteomes" id="UP000244174">
    <property type="component" value="Unassembled WGS sequence"/>
</dbReference>
<protein>
    <submittedName>
        <fullName evidence="5">Putative ABC transport system ATP-binding protein</fullName>
    </submittedName>
</protein>
<dbReference type="GO" id="GO:0005886">
    <property type="term" value="C:plasma membrane"/>
    <property type="evidence" value="ECO:0007669"/>
    <property type="project" value="TreeGrafter"/>
</dbReference>
<evidence type="ECO:0000259" key="4">
    <source>
        <dbReference type="PROSITE" id="PS50893"/>
    </source>
</evidence>
<dbReference type="GO" id="GO:0022857">
    <property type="term" value="F:transmembrane transporter activity"/>
    <property type="evidence" value="ECO:0007669"/>
    <property type="project" value="TreeGrafter"/>
</dbReference>
<reference evidence="5 6" key="1">
    <citation type="submission" date="2018-04" db="EMBL/GenBank/DDBJ databases">
        <title>Genomic Encyclopedia of Archaeal and Bacterial Type Strains, Phase II (KMG-II): from individual species to whole genera.</title>
        <authorList>
            <person name="Goeker M."/>
        </authorList>
    </citation>
    <scope>NUCLEOTIDE SEQUENCE [LARGE SCALE GENOMIC DNA]</scope>
    <source>
        <strain evidence="5 6">DSM 23082</strain>
    </source>
</reference>
<dbReference type="AlphaFoldDB" id="A0A2T6AM10"/>
<dbReference type="InterPro" id="IPR015854">
    <property type="entry name" value="ABC_transpr_LolD-like"/>
</dbReference>
<keyword evidence="2" id="KW-0547">Nucleotide-binding</keyword>
<evidence type="ECO:0000256" key="3">
    <source>
        <dbReference type="ARBA" id="ARBA00022840"/>
    </source>
</evidence>
<keyword evidence="3 5" id="KW-0067">ATP-binding</keyword>
<dbReference type="CDD" id="cd03255">
    <property type="entry name" value="ABC_MJ0796_LolCDE_FtsE"/>
    <property type="match status" value="1"/>
</dbReference>
<sequence length="227" mass="25803">MIKLEEIRFFYTRDSFNLSIPQLAIGRSEKLAITGPSGCGKTSLLNLISGIVRPVSGKIFLGDIELSALNQQDLKDMRLMKMGLIFQQFELLEYLNVLDNILLPFRINPILQLQEKTKERAAALAASMGLGDKLKRYPAKLSQGERQRVSVARALVTKPEVLICDEPTANLDPVNRDRILDIIDSYCDETKTTLIMVTHDQEILHRFHRIINILDYSNYKDKNELNG</sequence>
<dbReference type="InterPro" id="IPR027417">
    <property type="entry name" value="P-loop_NTPase"/>
</dbReference>
<dbReference type="Pfam" id="PF00005">
    <property type="entry name" value="ABC_tran"/>
    <property type="match status" value="1"/>
</dbReference>
<dbReference type="GO" id="GO:0016887">
    <property type="term" value="F:ATP hydrolysis activity"/>
    <property type="evidence" value="ECO:0007669"/>
    <property type="project" value="InterPro"/>
</dbReference>
<comment type="caution">
    <text evidence="5">The sequence shown here is derived from an EMBL/GenBank/DDBJ whole genome shotgun (WGS) entry which is preliminary data.</text>
</comment>
<dbReference type="InterPro" id="IPR017871">
    <property type="entry name" value="ABC_transporter-like_CS"/>
</dbReference>
<keyword evidence="6" id="KW-1185">Reference proteome</keyword>
<evidence type="ECO:0000256" key="2">
    <source>
        <dbReference type="ARBA" id="ARBA00022741"/>
    </source>
</evidence>
<name>A0A2T6AM10_9FLAO</name>
<dbReference type="PROSITE" id="PS00211">
    <property type="entry name" value="ABC_TRANSPORTER_1"/>
    <property type="match status" value="1"/>
</dbReference>
<evidence type="ECO:0000313" key="5">
    <source>
        <dbReference type="EMBL" id="PTX44861.1"/>
    </source>
</evidence>
<dbReference type="SMART" id="SM00382">
    <property type="entry name" value="AAA"/>
    <property type="match status" value="1"/>
</dbReference>
<feature type="domain" description="ABC transporter" evidence="4">
    <location>
        <begin position="2"/>
        <end position="225"/>
    </location>
</feature>
<dbReference type="EMBL" id="QBKQ01000001">
    <property type="protein sequence ID" value="PTX44861.1"/>
    <property type="molecule type" value="Genomic_DNA"/>
</dbReference>
<dbReference type="InterPro" id="IPR003439">
    <property type="entry name" value="ABC_transporter-like_ATP-bd"/>
</dbReference>
<dbReference type="OrthoDB" id="1414429at2"/>
<gene>
    <name evidence="5" type="ORF">C8P64_0844</name>
</gene>
<dbReference type="PANTHER" id="PTHR24220">
    <property type="entry name" value="IMPORT ATP-BINDING PROTEIN"/>
    <property type="match status" value="1"/>
</dbReference>
<keyword evidence="1" id="KW-0813">Transport</keyword>
<dbReference type="GO" id="GO:0005524">
    <property type="term" value="F:ATP binding"/>
    <property type="evidence" value="ECO:0007669"/>
    <property type="project" value="UniProtKB-KW"/>
</dbReference>
<dbReference type="Gene3D" id="3.40.50.300">
    <property type="entry name" value="P-loop containing nucleotide triphosphate hydrolases"/>
    <property type="match status" value="1"/>
</dbReference>
<dbReference type="InterPro" id="IPR017911">
    <property type="entry name" value="MacB-like_ATP-bd"/>
</dbReference>
<evidence type="ECO:0000256" key="1">
    <source>
        <dbReference type="ARBA" id="ARBA00022448"/>
    </source>
</evidence>
<accession>A0A2T6AM10</accession>
<evidence type="ECO:0000313" key="6">
    <source>
        <dbReference type="Proteomes" id="UP000244174"/>
    </source>
</evidence>
<dbReference type="InterPro" id="IPR003593">
    <property type="entry name" value="AAA+_ATPase"/>
</dbReference>
<organism evidence="5 6">
    <name type="scientific">Christiangramia gaetbulicola</name>
    <dbReference type="NCBI Taxonomy" id="703340"/>
    <lineage>
        <taxon>Bacteria</taxon>
        <taxon>Pseudomonadati</taxon>
        <taxon>Bacteroidota</taxon>
        <taxon>Flavobacteriia</taxon>
        <taxon>Flavobacteriales</taxon>
        <taxon>Flavobacteriaceae</taxon>
        <taxon>Christiangramia</taxon>
    </lineage>
</organism>
<dbReference type="SUPFAM" id="SSF52540">
    <property type="entry name" value="P-loop containing nucleoside triphosphate hydrolases"/>
    <property type="match status" value="1"/>
</dbReference>
<dbReference type="PROSITE" id="PS50893">
    <property type="entry name" value="ABC_TRANSPORTER_2"/>
    <property type="match status" value="1"/>
</dbReference>
<proteinExistence type="predicted"/>